<dbReference type="Proteomes" id="UP000465846">
    <property type="component" value="Chromosome"/>
</dbReference>
<organism evidence="3 4">
    <name type="scientific">Halogeometricum borinquense</name>
    <dbReference type="NCBI Taxonomy" id="60847"/>
    <lineage>
        <taxon>Archaea</taxon>
        <taxon>Methanobacteriati</taxon>
        <taxon>Methanobacteriota</taxon>
        <taxon>Stenosarchaea group</taxon>
        <taxon>Halobacteria</taxon>
        <taxon>Halobacteriales</taxon>
        <taxon>Haloferacaceae</taxon>
        <taxon>Halogeometricum</taxon>
    </lineage>
</organism>
<dbReference type="AlphaFoldDB" id="A0A6C0UKA5"/>
<evidence type="ECO:0000256" key="1">
    <source>
        <dbReference type="SAM" id="MobiDB-lite"/>
    </source>
</evidence>
<sequence>MENSGRHGNSAGSKKSTCLPQEISENNMAEKKIIKKYINLLQKYTEGEMSASELSTGYLEEFKNESQGFSEETYQILQNMFRKSDAYCEPEIREDVRGSIGEQELLEAATRTIKKLEERLERIDS</sequence>
<name>A0A6C0UKA5_9EURY</name>
<proteinExistence type="predicted"/>
<dbReference type="EMBL" id="CP048739">
    <property type="protein sequence ID" value="QIB75942.1"/>
    <property type="molecule type" value="Genomic_DNA"/>
</dbReference>
<gene>
    <name evidence="3" type="ORF">G3I44_17655</name>
</gene>
<protein>
    <recommendedName>
        <fullName evidence="2">Colicin D immunity protein domain-containing protein</fullName>
    </recommendedName>
</protein>
<reference evidence="3 4" key="1">
    <citation type="submission" date="2020-02" db="EMBL/GenBank/DDBJ databases">
        <title>Whole genome sequence of Halogeometricum borinquense strain wsp4.</title>
        <authorList>
            <person name="Verma D.K."/>
            <person name="Gopal K."/>
            <person name="Prasad E.S."/>
        </authorList>
    </citation>
    <scope>NUCLEOTIDE SEQUENCE [LARGE SCALE GENOMIC DNA]</scope>
    <source>
        <strain evidence="4">wsp4</strain>
    </source>
</reference>
<dbReference type="GO" id="GO:0030153">
    <property type="term" value="P:bacteriocin immunity"/>
    <property type="evidence" value="ECO:0007669"/>
    <property type="project" value="InterPro"/>
</dbReference>
<dbReference type="Pfam" id="PF09204">
    <property type="entry name" value="Colicin_immun"/>
    <property type="match status" value="1"/>
</dbReference>
<dbReference type="InterPro" id="IPR036471">
    <property type="entry name" value="Colicin_D_sf"/>
</dbReference>
<feature type="region of interest" description="Disordered" evidence="1">
    <location>
        <begin position="1"/>
        <end position="22"/>
    </location>
</feature>
<feature type="domain" description="Colicin D immunity protein" evidence="2">
    <location>
        <begin position="34"/>
        <end position="116"/>
    </location>
</feature>
<evidence type="ECO:0000259" key="2">
    <source>
        <dbReference type="Pfam" id="PF09204"/>
    </source>
</evidence>
<evidence type="ECO:0000313" key="4">
    <source>
        <dbReference type="Proteomes" id="UP000465846"/>
    </source>
</evidence>
<dbReference type="GO" id="GO:0015643">
    <property type="term" value="F:toxic substance binding"/>
    <property type="evidence" value="ECO:0007669"/>
    <property type="project" value="InterPro"/>
</dbReference>
<accession>A0A6C0UKA5</accession>
<dbReference type="InterPro" id="IPR015287">
    <property type="entry name" value="Colicin_D_immunity_dom"/>
</dbReference>
<dbReference type="Gene3D" id="1.20.120.650">
    <property type="entry name" value="Colicin D"/>
    <property type="match status" value="1"/>
</dbReference>
<evidence type="ECO:0000313" key="3">
    <source>
        <dbReference type="EMBL" id="QIB75942.1"/>
    </source>
</evidence>